<feature type="region of interest" description="Disordered" evidence="1">
    <location>
        <begin position="1"/>
        <end position="24"/>
    </location>
</feature>
<dbReference type="OrthoDB" id="3156934at2759"/>
<dbReference type="AlphaFoldDB" id="A0A8H6YCP5"/>
<keyword evidence="3" id="KW-1185">Reference proteome</keyword>
<evidence type="ECO:0000313" key="3">
    <source>
        <dbReference type="Proteomes" id="UP000620124"/>
    </source>
</evidence>
<sequence length="628" mass="70563">MSRASAGLSSSQAHSPSPDPDPLMTFTTLTKRNDLRLHPEVTAFSSAKLVETAQRTLDLEIRKYQDSIRGLQYRRNALSPIGRLPPEMLSRIFLFCSDPESLSWIKEVSHICRHWRAVALGCPNLWSVLVFAQPKWADEMLKRSKMAPLTVKADLTYMTPRMVNTVHSSLTQISRIGELEVKTGSRSVPEILNLTDTAPYLHSLSLASPGFAQEEHFTLPNNFLNAEAPRLRRLELTRFFLPWDSPLLSNLFHLKIQNPGPTARPSMKELLGVLERMPQLETLELDNALPVLAPEVSTLSMPSSRIPLSHLKRFVIANVSALECADTLNRLSFNGNSGPTMKVSCLADNSTIADFSILISSLSNVQSVATTRQLRSLFVNIGFGGMTIRAWSCFVQSGDPPRGRPFLEFDFKWLRFLRDDSEELMAYTCRSLPMRGLRGLSLSTDIHEVETKTWINTFASLPTLLSIHLRGQSTQLIAALGEEVIIDGVRQIPPPPAMKLLGRRASLRRPRAASVSGGLFFPALRNLILEDTDFAGPALDTLETALMERCERKQELWTLTLQDCNRLRYEDVERLKDIVSDVTWDGLELGFSEDESEADMSEFGDFYGGGFYYHGDEMEDSDYDYPIF</sequence>
<accession>A0A8H6YCP5</accession>
<reference evidence="2" key="1">
    <citation type="submission" date="2020-05" db="EMBL/GenBank/DDBJ databases">
        <title>Mycena genomes resolve the evolution of fungal bioluminescence.</title>
        <authorList>
            <person name="Tsai I.J."/>
        </authorList>
    </citation>
    <scope>NUCLEOTIDE SEQUENCE</scope>
    <source>
        <strain evidence="2">CCC161011</strain>
    </source>
</reference>
<dbReference type="SUPFAM" id="SSF81383">
    <property type="entry name" value="F-box domain"/>
    <property type="match status" value="1"/>
</dbReference>
<dbReference type="EMBL" id="JACAZI010000007">
    <property type="protein sequence ID" value="KAF7356579.1"/>
    <property type="molecule type" value="Genomic_DNA"/>
</dbReference>
<name>A0A8H6YCP5_9AGAR</name>
<comment type="caution">
    <text evidence="2">The sequence shown here is derived from an EMBL/GenBank/DDBJ whole genome shotgun (WGS) entry which is preliminary data.</text>
</comment>
<gene>
    <name evidence="2" type="ORF">MVEN_00991600</name>
</gene>
<evidence type="ECO:0000256" key="1">
    <source>
        <dbReference type="SAM" id="MobiDB-lite"/>
    </source>
</evidence>
<dbReference type="Proteomes" id="UP000620124">
    <property type="component" value="Unassembled WGS sequence"/>
</dbReference>
<protein>
    <submittedName>
        <fullName evidence="2">F-box domain-containing protein</fullName>
    </submittedName>
</protein>
<proteinExistence type="predicted"/>
<dbReference type="Gene3D" id="1.20.1280.50">
    <property type="match status" value="1"/>
</dbReference>
<organism evidence="2 3">
    <name type="scientific">Mycena venus</name>
    <dbReference type="NCBI Taxonomy" id="2733690"/>
    <lineage>
        <taxon>Eukaryota</taxon>
        <taxon>Fungi</taxon>
        <taxon>Dikarya</taxon>
        <taxon>Basidiomycota</taxon>
        <taxon>Agaricomycotina</taxon>
        <taxon>Agaricomycetes</taxon>
        <taxon>Agaricomycetidae</taxon>
        <taxon>Agaricales</taxon>
        <taxon>Marasmiineae</taxon>
        <taxon>Mycenaceae</taxon>
        <taxon>Mycena</taxon>
    </lineage>
</organism>
<dbReference type="InterPro" id="IPR036047">
    <property type="entry name" value="F-box-like_dom_sf"/>
</dbReference>
<dbReference type="SUPFAM" id="SSF52047">
    <property type="entry name" value="RNI-like"/>
    <property type="match status" value="1"/>
</dbReference>
<evidence type="ECO:0000313" key="2">
    <source>
        <dbReference type="EMBL" id="KAF7356579.1"/>
    </source>
</evidence>